<evidence type="ECO:0000256" key="2">
    <source>
        <dbReference type="ARBA" id="ARBA00035108"/>
    </source>
</evidence>
<dbReference type="GO" id="GO:0005198">
    <property type="term" value="F:structural molecule activity"/>
    <property type="evidence" value="ECO:0007669"/>
    <property type="project" value="InterPro"/>
</dbReference>
<dbReference type="Pfam" id="PF00741">
    <property type="entry name" value="Gas_vesicle"/>
    <property type="match status" value="1"/>
</dbReference>
<keyword evidence="1" id="KW-0304">Gas vesicle</keyword>
<name>A0A3N6S043_9CYAN</name>
<proteinExistence type="predicted"/>
<gene>
    <name evidence="3" type="ORF">D5R40_01105</name>
</gene>
<protein>
    <submittedName>
        <fullName evidence="3">Uncharacterized protein</fullName>
    </submittedName>
</protein>
<dbReference type="GO" id="GO:0031411">
    <property type="term" value="C:gas vesicle"/>
    <property type="evidence" value="ECO:0007669"/>
    <property type="project" value="UniProtKB-SubCell"/>
</dbReference>
<comment type="caution">
    <text evidence="3">The sequence shown here is derived from an EMBL/GenBank/DDBJ whole genome shotgun (WGS) entry which is preliminary data.</text>
</comment>
<dbReference type="AlphaFoldDB" id="A0A3N6S043"/>
<evidence type="ECO:0000313" key="3">
    <source>
        <dbReference type="EMBL" id="RQH57446.1"/>
    </source>
</evidence>
<reference evidence="3 4" key="1">
    <citation type="journal article" date="2018" name="ACS Chem. Biol.">
        <title>Ketoreductase domain dysfunction expands chemodiversity: malyngamide biosynthesis in the cyanobacterium Okeania hirsuta.</title>
        <authorList>
            <person name="Moss N.A."/>
            <person name="Leao T."/>
            <person name="Rankin M."/>
            <person name="McCullough T.M."/>
            <person name="Qu P."/>
            <person name="Korobeynikov A."/>
            <person name="Smith J.L."/>
            <person name="Gerwick L."/>
            <person name="Gerwick W.H."/>
        </authorList>
    </citation>
    <scope>NUCLEOTIDE SEQUENCE [LARGE SCALE GENOMIC DNA]</scope>
    <source>
        <strain evidence="3 4">PAB10Feb10-1</strain>
    </source>
</reference>
<comment type="subcellular location">
    <subcellularLocation>
        <location evidence="2">Gas vesicle</location>
    </subcellularLocation>
</comment>
<dbReference type="GO" id="GO:0012506">
    <property type="term" value="C:vesicle membrane"/>
    <property type="evidence" value="ECO:0007669"/>
    <property type="project" value="InterPro"/>
</dbReference>
<sequence length="42" mass="4593">MIIINTGVVLDGSLDLGLAELSLIHARLHLVLTSKPIDQRKK</sequence>
<dbReference type="EMBL" id="RCBY01000003">
    <property type="protein sequence ID" value="RQH57446.1"/>
    <property type="molecule type" value="Genomic_DNA"/>
</dbReference>
<organism evidence="3 4">
    <name type="scientific">Okeania hirsuta</name>
    <dbReference type="NCBI Taxonomy" id="1458930"/>
    <lineage>
        <taxon>Bacteria</taxon>
        <taxon>Bacillati</taxon>
        <taxon>Cyanobacteriota</taxon>
        <taxon>Cyanophyceae</taxon>
        <taxon>Oscillatoriophycideae</taxon>
        <taxon>Oscillatoriales</taxon>
        <taxon>Microcoleaceae</taxon>
        <taxon>Okeania</taxon>
    </lineage>
</organism>
<accession>A0A3N6S043</accession>
<dbReference type="InterPro" id="IPR000638">
    <property type="entry name" value="Gas-vesicle_GvpA-like"/>
</dbReference>
<evidence type="ECO:0000256" key="1">
    <source>
        <dbReference type="ARBA" id="ARBA00022987"/>
    </source>
</evidence>
<dbReference type="Proteomes" id="UP000269154">
    <property type="component" value="Unassembled WGS sequence"/>
</dbReference>
<keyword evidence="4" id="KW-1185">Reference proteome</keyword>
<evidence type="ECO:0000313" key="4">
    <source>
        <dbReference type="Proteomes" id="UP000269154"/>
    </source>
</evidence>